<evidence type="ECO:0000256" key="2">
    <source>
        <dbReference type="ARBA" id="ARBA00022737"/>
    </source>
</evidence>
<dbReference type="PANTHER" id="PTHR45632:SF3">
    <property type="entry name" value="KELCH-LIKE PROTEIN 32"/>
    <property type="match status" value="1"/>
</dbReference>
<proteinExistence type="predicted"/>
<name>A0AA42LHM9_9BURK</name>
<keyword evidence="2" id="KW-0677">Repeat</keyword>
<dbReference type="PRINTS" id="PR00501">
    <property type="entry name" value="KELCHREPEAT"/>
</dbReference>
<dbReference type="Gene3D" id="2.120.10.80">
    <property type="entry name" value="Kelch-type beta propeller"/>
    <property type="match status" value="2"/>
</dbReference>
<evidence type="ECO:0000313" key="3">
    <source>
        <dbReference type="EMBL" id="MDH0735193.1"/>
    </source>
</evidence>
<organism evidence="3 4">
    <name type="scientific">Achromobacter spanius</name>
    <dbReference type="NCBI Taxonomy" id="217203"/>
    <lineage>
        <taxon>Bacteria</taxon>
        <taxon>Pseudomonadati</taxon>
        <taxon>Pseudomonadota</taxon>
        <taxon>Betaproteobacteria</taxon>
        <taxon>Burkholderiales</taxon>
        <taxon>Alcaligenaceae</taxon>
        <taxon>Achromobacter</taxon>
    </lineage>
</organism>
<evidence type="ECO:0000313" key="4">
    <source>
        <dbReference type="Proteomes" id="UP001161094"/>
    </source>
</evidence>
<comment type="caution">
    <text evidence="3">The sequence shown here is derived from an EMBL/GenBank/DDBJ whole genome shotgun (WGS) entry which is preliminary data.</text>
</comment>
<dbReference type="PANTHER" id="PTHR45632">
    <property type="entry name" value="LD33804P"/>
    <property type="match status" value="1"/>
</dbReference>
<sequence>MQRRDILRQGAALATTLAATPFLRAAYAQSTAPHWTTAPAPSLARQELYPEVLDGRIYVAGGLLTPNTGYSAHFESYDPATDRWTRLATLPEARHHIALAAAGGLIYGAGGFSGGFPNWRAQASTYVYDPRGNRWRDGVAIPYPSAEGVFAAIADRLYLVGGRIRAHEDARHFNDHVDTAQAMMFDPVTGRWSAIADAPTARNSAAAAVIDGRLFVVGGRQAIKQADGSLRQVNVPQLEVYDPKTNRWSVRAPMPQAQGGLAAAAYDGRLYVFGGEQWVPEQKVFDNAWVYDPASDRWRALPPLPTPRHGLGAATLGNRIHVIGGGTRVGGDHASAVHEVLVLGDT</sequence>
<evidence type="ECO:0000256" key="1">
    <source>
        <dbReference type="ARBA" id="ARBA00022441"/>
    </source>
</evidence>
<dbReference type="Pfam" id="PF24681">
    <property type="entry name" value="Kelch_KLHDC2_KLHL20_DRC7"/>
    <property type="match status" value="1"/>
</dbReference>
<dbReference type="Proteomes" id="UP001161094">
    <property type="component" value="Unassembled WGS sequence"/>
</dbReference>
<dbReference type="InterPro" id="IPR006652">
    <property type="entry name" value="Kelch_1"/>
</dbReference>
<protein>
    <submittedName>
        <fullName evidence="3">Kelch-like protein</fullName>
    </submittedName>
</protein>
<reference evidence="3" key="1">
    <citation type="submission" date="2022-09" db="EMBL/GenBank/DDBJ databases">
        <title>Intensive care unit water sources are persistently colonized with multi-drug resistant bacteria and are the site of extensive horizontal gene transfer of antibiotic resistance genes.</title>
        <authorList>
            <person name="Diorio-Toth L."/>
        </authorList>
    </citation>
    <scope>NUCLEOTIDE SEQUENCE</scope>
    <source>
        <strain evidence="3">GD03843</strain>
    </source>
</reference>
<keyword evidence="1" id="KW-0880">Kelch repeat</keyword>
<dbReference type="EMBL" id="JAOCDZ010000002">
    <property type="protein sequence ID" value="MDH0735193.1"/>
    <property type="molecule type" value="Genomic_DNA"/>
</dbReference>
<gene>
    <name evidence="3" type="ORF">N5D93_05195</name>
</gene>
<dbReference type="SUPFAM" id="SSF117281">
    <property type="entry name" value="Kelch motif"/>
    <property type="match status" value="1"/>
</dbReference>
<accession>A0AA42LHM9</accession>
<dbReference type="InterPro" id="IPR015915">
    <property type="entry name" value="Kelch-typ_b-propeller"/>
</dbReference>
<dbReference type="RefSeq" id="WP_279994200.1">
    <property type="nucleotide sequence ID" value="NZ_JAOCDZ010000002.1"/>
</dbReference>
<dbReference type="AlphaFoldDB" id="A0AA42LHM9"/>
<dbReference type="SMART" id="SM00612">
    <property type="entry name" value="Kelch"/>
    <property type="match status" value="5"/>
</dbReference>
<dbReference type="Pfam" id="PF01344">
    <property type="entry name" value="Kelch_1"/>
    <property type="match status" value="2"/>
</dbReference>